<evidence type="ECO:0000259" key="4">
    <source>
        <dbReference type="Pfam" id="PF00892"/>
    </source>
</evidence>
<accession>A0A6G2BJA7</accession>
<feature type="transmembrane region" description="Helical" evidence="3">
    <location>
        <begin position="209"/>
        <end position="227"/>
    </location>
</feature>
<keyword evidence="3" id="KW-0472">Membrane</keyword>
<evidence type="ECO:0000313" key="5">
    <source>
        <dbReference type="EMBL" id="MTE22365.1"/>
    </source>
</evidence>
<dbReference type="GO" id="GO:0015565">
    <property type="term" value="F:threonine efflux transmembrane transporter activity"/>
    <property type="evidence" value="ECO:0007669"/>
    <property type="project" value="TreeGrafter"/>
</dbReference>
<dbReference type="GO" id="GO:0005886">
    <property type="term" value="C:plasma membrane"/>
    <property type="evidence" value="ECO:0007669"/>
    <property type="project" value="TreeGrafter"/>
</dbReference>
<organism evidence="5 6">
    <name type="scientific">Streptomyces taklimakanensis</name>
    <dbReference type="NCBI Taxonomy" id="2569853"/>
    <lineage>
        <taxon>Bacteria</taxon>
        <taxon>Bacillati</taxon>
        <taxon>Actinomycetota</taxon>
        <taxon>Actinomycetes</taxon>
        <taxon>Kitasatosporales</taxon>
        <taxon>Streptomycetaceae</taxon>
        <taxon>Streptomyces</taxon>
    </lineage>
</organism>
<dbReference type="Pfam" id="PF00892">
    <property type="entry name" value="EamA"/>
    <property type="match status" value="1"/>
</dbReference>
<dbReference type="InterPro" id="IPR000620">
    <property type="entry name" value="EamA_dom"/>
</dbReference>
<comment type="caution">
    <text evidence="5">The sequence shown here is derived from an EMBL/GenBank/DDBJ whole genome shotgun (WGS) entry which is preliminary data.</text>
</comment>
<dbReference type="AlphaFoldDB" id="A0A6G2BJA7"/>
<evidence type="ECO:0000256" key="1">
    <source>
        <dbReference type="ARBA" id="ARBA00007362"/>
    </source>
</evidence>
<feature type="transmembrane region" description="Helical" evidence="3">
    <location>
        <begin position="239"/>
        <end position="256"/>
    </location>
</feature>
<feature type="transmembrane region" description="Helical" evidence="3">
    <location>
        <begin position="155"/>
        <end position="173"/>
    </location>
</feature>
<evidence type="ECO:0000256" key="2">
    <source>
        <dbReference type="SAM" id="MobiDB-lite"/>
    </source>
</evidence>
<dbReference type="Proteomes" id="UP000473014">
    <property type="component" value="Unassembled WGS sequence"/>
</dbReference>
<dbReference type="OrthoDB" id="9815120at2"/>
<reference evidence="5 6" key="1">
    <citation type="submission" date="2019-11" db="EMBL/GenBank/DDBJ databases">
        <authorList>
            <person name="Yuan L."/>
        </authorList>
    </citation>
    <scope>NUCLEOTIDE SEQUENCE [LARGE SCALE GENOMIC DNA]</scope>
    <source>
        <strain evidence="5 6">TRM43335</strain>
    </source>
</reference>
<feature type="domain" description="EamA" evidence="4">
    <location>
        <begin position="179"/>
        <end position="306"/>
    </location>
</feature>
<proteinExistence type="inferred from homology"/>
<evidence type="ECO:0000256" key="3">
    <source>
        <dbReference type="SAM" id="Phobius"/>
    </source>
</evidence>
<keyword evidence="6" id="KW-1185">Reference proteome</keyword>
<feature type="region of interest" description="Disordered" evidence="2">
    <location>
        <begin position="1"/>
        <end position="37"/>
    </location>
</feature>
<keyword evidence="3" id="KW-1133">Transmembrane helix</keyword>
<dbReference type="InterPro" id="IPR037185">
    <property type="entry name" value="EmrE-like"/>
</dbReference>
<protein>
    <submittedName>
        <fullName evidence="5">EamA family transporter</fullName>
    </submittedName>
</protein>
<feature type="transmembrane region" description="Helical" evidence="3">
    <location>
        <begin position="179"/>
        <end position="197"/>
    </location>
</feature>
<evidence type="ECO:0000313" key="6">
    <source>
        <dbReference type="Proteomes" id="UP000473014"/>
    </source>
</evidence>
<dbReference type="PANTHER" id="PTHR22911">
    <property type="entry name" value="ACYL-MALONYL CONDENSING ENZYME-RELATED"/>
    <property type="match status" value="1"/>
</dbReference>
<feature type="transmembrane region" description="Helical" evidence="3">
    <location>
        <begin position="294"/>
        <end position="313"/>
    </location>
</feature>
<dbReference type="PANTHER" id="PTHR22911:SF37">
    <property type="entry name" value="THREONINE_HOMOSERINE EXPORTER RHTA"/>
    <property type="match status" value="1"/>
</dbReference>
<feature type="transmembrane region" description="Helical" evidence="3">
    <location>
        <begin position="104"/>
        <end position="122"/>
    </location>
</feature>
<comment type="similarity">
    <text evidence="1">Belongs to the EamA transporter family.</text>
</comment>
<dbReference type="SUPFAM" id="SSF103481">
    <property type="entry name" value="Multidrug resistance efflux transporter EmrE"/>
    <property type="match status" value="2"/>
</dbReference>
<gene>
    <name evidence="5" type="ORF">F0L17_25335</name>
</gene>
<keyword evidence="3" id="KW-0812">Transmembrane</keyword>
<feature type="compositionally biased region" description="Polar residues" evidence="2">
    <location>
        <begin position="1"/>
        <end position="25"/>
    </location>
</feature>
<feature type="transmembrane region" description="Helical" evidence="3">
    <location>
        <begin position="268"/>
        <end position="288"/>
    </location>
</feature>
<feature type="transmembrane region" description="Helical" evidence="3">
    <location>
        <begin position="44"/>
        <end position="67"/>
    </location>
</feature>
<name>A0A6G2BJA7_9ACTN</name>
<feature type="transmembrane region" description="Helical" evidence="3">
    <location>
        <begin position="73"/>
        <end position="92"/>
    </location>
</feature>
<feature type="transmembrane region" description="Helical" evidence="3">
    <location>
        <begin position="128"/>
        <end position="148"/>
    </location>
</feature>
<dbReference type="EMBL" id="WIXO01000001">
    <property type="protein sequence ID" value="MTE22365.1"/>
    <property type="molecule type" value="Genomic_DNA"/>
</dbReference>
<sequence length="329" mass="33123">MSTIGSWTEANGWRSNGPVNATTAPTEPHVAASPTTPRRVPGTALVLAAMVVLHTGSALATELFSSLGPTGTTWLRLTFAAALLLAFTGRSLWPVVRAAPRGDLLATVLLGSVSAGMMLLFSEAAARLPLGTATALEFLGPLVVAVVASRRCRELAWLGLAAAGVLLLTSPWSGTANSAGVLFGLGSAACWALYVVGTSHVGSRFSAPHALAVSLTVASLTAAPVGAPGALEALTWRTAAAAAGIALLMPLVPFLLEMTALQRIGKTTYGTLAGLEPAVSLLAGVVLIAQIPTALHLVGTLLVVTAGIGAARAEARGRKGRRPPAGGAG</sequence>